<name>A0A4Y7Q5E9_9AGAM</name>
<accession>A0A4Y7Q5E9</accession>
<dbReference type="EMBL" id="ML170173">
    <property type="protein sequence ID" value="TDL22887.1"/>
    <property type="molecule type" value="Genomic_DNA"/>
</dbReference>
<dbReference type="OrthoDB" id="278212at2759"/>
<dbReference type="STRING" id="50990.A0A4Y7Q5E9"/>
<evidence type="ECO:0000313" key="2">
    <source>
        <dbReference type="Proteomes" id="UP000294933"/>
    </source>
</evidence>
<evidence type="ECO:0000313" key="1">
    <source>
        <dbReference type="EMBL" id="TDL22887.1"/>
    </source>
</evidence>
<feature type="non-terminal residue" evidence="1">
    <location>
        <position position="1"/>
    </location>
</feature>
<dbReference type="AlphaFoldDB" id="A0A4Y7Q5E9"/>
<dbReference type="Gene3D" id="3.10.280.10">
    <property type="entry name" value="Mitochondrial glycoprotein"/>
    <property type="match status" value="1"/>
</dbReference>
<reference evidence="1 2" key="1">
    <citation type="submission" date="2018-06" db="EMBL/GenBank/DDBJ databases">
        <title>A transcriptomic atlas of mushroom development highlights an independent origin of complex multicellularity.</title>
        <authorList>
            <consortium name="DOE Joint Genome Institute"/>
            <person name="Krizsan K."/>
            <person name="Almasi E."/>
            <person name="Merenyi Z."/>
            <person name="Sahu N."/>
            <person name="Viragh M."/>
            <person name="Koszo T."/>
            <person name="Mondo S."/>
            <person name="Kiss B."/>
            <person name="Balint B."/>
            <person name="Kues U."/>
            <person name="Barry K."/>
            <person name="Hegedus J.C."/>
            <person name="Henrissat B."/>
            <person name="Johnson J."/>
            <person name="Lipzen A."/>
            <person name="Ohm R."/>
            <person name="Nagy I."/>
            <person name="Pangilinan J."/>
            <person name="Yan J."/>
            <person name="Xiong Y."/>
            <person name="Grigoriev I.V."/>
            <person name="Hibbett D.S."/>
            <person name="Nagy L.G."/>
        </authorList>
    </citation>
    <scope>NUCLEOTIDE SEQUENCE [LARGE SCALE GENOMIC DNA]</scope>
    <source>
        <strain evidence="1 2">SZMC22713</strain>
    </source>
</reference>
<sequence>GTLTFDTLLQEGAFVVDTIPYYSDSALGTDLTAEADRKWRGLYIGPRYDQLDTGVQEELEKYLEERGIGEGLAMFIPEYAKEQKVGPLFPSLSHLRPSRSFSFRLSNASHDLDDVISSFIKAYSD</sequence>
<dbReference type="VEuPathDB" id="FungiDB:BD410DRAFT_722313"/>
<proteinExistence type="predicted"/>
<gene>
    <name evidence="1" type="ORF">BD410DRAFT_722313</name>
</gene>
<protein>
    <submittedName>
        <fullName evidence="1">Uncharacterized protein</fullName>
    </submittedName>
</protein>
<organism evidence="1 2">
    <name type="scientific">Rickenella mellea</name>
    <dbReference type="NCBI Taxonomy" id="50990"/>
    <lineage>
        <taxon>Eukaryota</taxon>
        <taxon>Fungi</taxon>
        <taxon>Dikarya</taxon>
        <taxon>Basidiomycota</taxon>
        <taxon>Agaricomycotina</taxon>
        <taxon>Agaricomycetes</taxon>
        <taxon>Hymenochaetales</taxon>
        <taxon>Rickenellaceae</taxon>
        <taxon>Rickenella</taxon>
    </lineage>
</organism>
<dbReference type="Proteomes" id="UP000294933">
    <property type="component" value="Unassembled WGS sequence"/>
</dbReference>
<keyword evidence="2" id="KW-1185">Reference proteome</keyword>
<dbReference type="InterPro" id="IPR003428">
    <property type="entry name" value="MAM33"/>
</dbReference>
<dbReference type="InterPro" id="IPR036561">
    <property type="entry name" value="MAM33_sf"/>
</dbReference>
<dbReference type="SUPFAM" id="SSF54529">
    <property type="entry name" value="Mitochondrial glycoprotein MAM33-like"/>
    <property type="match status" value="1"/>
</dbReference>
<dbReference type="GO" id="GO:0005759">
    <property type="term" value="C:mitochondrial matrix"/>
    <property type="evidence" value="ECO:0007669"/>
    <property type="project" value="InterPro"/>
</dbReference>
<dbReference type="Pfam" id="PF02330">
    <property type="entry name" value="MAM33"/>
    <property type="match status" value="1"/>
</dbReference>